<dbReference type="GO" id="GO:0001530">
    <property type="term" value="F:lipopolysaccharide binding"/>
    <property type="evidence" value="ECO:0007669"/>
    <property type="project" value="TreeGrafter"/>
</dbReference>
<dbReference type="GO" id="GO:0006954">
    <property type="term" value="P:inflammatory response"/>
    <property type="evidence" value="ECO:0007669"/>
    <property type="project" value="UniProtKB-KW"/>
</dbReference>
<evidence type="ECO:0000313" key="24">
    <source>
        <dbReference type="Proteomes" id="UP000011080"/>
    </source>
</evidence>
<dbReference type="GO" id="GO:0046696">
    <property type="term" value="C:lipopolysaccharide receptor complex"/>
    <property type="evidence" value="ECO:0007669"/>
    <property type="project" value="TreeGrafter"/>
</dbReference>
<evidence type="ECO:0000256" key="8">
    <source>
        <dbReference type="ARBA" id="ARBA00022588"/>
    </source>
</evidence>
<evidence type="ECO:0000256" key="20">
    <source>
        <dbReference type="ARBA" id="ARBA00031013"/>
    </source>
</evidence>
<evidence type="ECO:0000256" key="18">
    <source>
        <dbReference type="ARBA" id="ARBA00023198"/>
    </source>
</evidence>
<evidence type="ECO:0000256" key="15">
    <source>
        <dbReference type="ARBA" id="ARBA00023136"/>
    </source>
</evidence>
<evidence type="ECO:0000256" key="7">
    <source>
        <dbReference type="ARBA" id="ARBA00022525"/>
    </source>
</evidence>
<feature type="disulfide bond" evidence="21">
    <location>
        <begin position="35"/>
        <end position="52"/>
    </location>
</feature>
<evidence type="ECO:0000256" key="12">
    <source>
        <dbReference type="ARBA" id="ARBA00022737"/>
    </source>
</evidence>
<keyword evidence="18" id="KW-0395">Inflammatory response</keyword>
<dbReference type="PANTHER" id="PTHR10630">
    <property type="entry name" value="MONOCYTE DIFFERENTIATION ANTIGEN CD14"/>
    <property type="match status" value="1"/>
</dbReference>
<evidence type="ECO:0000256" key="5">
    <source>
        <dbReference type="ARBA" id="ARBA00020237"/>
    </source>
</evidence>
<evidence type="ECO:0000256" key="6">
    <source>
        <dbReference type="ARBA" id="ARBA00022475"/>
    </source>
</evidence>
<evidence type="ECO:0000256" key="10">
    <source>
        <dbReference type="ARBA" id="ARBA00022622"/>
    </source>
</evidence>
<dbReference type="GO" id="GO:0009897">
    <property type="term" value="C:external side of plasma membrane"/>
    <property type="evidence" value="ECO:0007669"/>
    <property type="project" value="TreeGrafter"/>
</dbReference>
<protein>
    <recommendedName>
        <fullName evidence="5">Monocyte differentiation antigen CD14</fullName>
    </recommendedName>
    <alternativeName>
        <fullName evidence="20">Myeloid cell-specific leucine-rich glycoprotein</fullName>
    </alternativeName>
</protein>
<evidence type="ECO:0000256" key="1">
    <source>
        <dbReference type="ARBA" id="ARBA00004285"/>
    </source>
</evidence>
<feature type="chain" id="PRO_5003992306" description="Monocyte differentiation antigen CD14" evidence="22">
    <location>
        <begin position="21"/>
        <end position="381"/>
    </location>
</feature>
<dbReference type="GO" id="GO:0045121">
    <property type="term" value="C:membrane raft"/>
    <property type="evidence" value="ECO:0007669"/>
    <property type="project" value="UniProtKB-SubCell"/>
</dbReference>
<feature type="disulfide bond" evidence="21">
    <location>
        <begin position="194"/>
        <end position="224"/>
    </location>
</feature>
<evidence type="ECO:0000256" key="17">
    <source>
        <dbReference type="ARBA" id="ARBA00023180"/>
    </source>
</evidence>
<feature type="disulfide bond" evidence="21">
    <location>
        <begin position="26"/>
        <end position="37"/>
    </location>
</feature>
<keyword evidence="8" id="KW-0399">Innate immunity</keyword>
<accession>L8I9P7</accession>
<feature type="non-terminal residue" evidence="23">
    <location>
        <position position="1"/>
    </location>
</feature>
<dbReference type="InterPro" id="IPR032675">
    <property type="entry name" value="LRR_dom_sf"/>
</dbReference>
<evidence type="ECO:0000256" key="21">
    <source>
        <dbReference type="PIRSR" id="PIRSR002017-1"/>
    </source>
</evidence>
<dbReference type="GO" id="GO:0005576">
    <property type="term" value="C:extracellular region"/>
    <property type="evidence" value="ECO:0007669"/>
    <property type="project" value="UniProtKB-SubCell"/>
</dbReference>
<feature type="signal peptide" evidence="22">
    <location>
        <begin position="1"/>
        <end position="20"/>
    </location>
</feature>
<dbReference type="PIRSF" id="PIRSF002017">
    <property type="entry name" value="CD14"/>
    <property type="match status" value="1"/>
</dbReference>
<keyword evidence="12" id="KW-0677">Repeat</keyword>
<evidence type="ECO:0000256" key="19">
    <source>
        <dbReference type="ARBA" id="ARBA00023288"/>
    </source>
</evidence>
<keyword evidence="19" id="KW-0449">Lipoprotein</keyword>
<organism evidence="23 24">
    <name type="scientific">Bos mutus</name>
    <name type="common">wild yak</name>
    <dbReference type="NCBI Taxonomy" id="72004"/>
    <lineage>
        <taxon>Eukaryota</taxon>
        <taxon>Metazoa</taxon>
        <taxon>Chordata</taxon>
        <taxon>Craniata</taxon>
        <taxon>Vertebrata</taxon>
        <taxon>Euteleostomi</taxon>
        <taxon>Mammalia</taxon>
        <taxon>Eutheria</taxon>
        <taxon>Laurasiatheria</taxon>
        <taxon>Artiodactyla</taxon>
        <taxon>Ruminantia</taxon>
        <taxon>Pecora</taxon>
        <taxon>Bovidae</taxon>
        <taxon>Bovinae</taxon>
        <taxon>Bos</taxon>
    </lineage>
</organism>
<dbReference type="InterPro" id="IPR001611">
    <property type="entry name" value="Leu-rich_rpt"/>
</dbReference>
<reference evidence="23 24" key="1">
    <citation type="journal article" date="2012" name="Nat. Genet.">
        <title>The yak genome and adaptation to life at high altitude.</title>
        <authorList>
            <person name="Qiu Q."/>
            <person name="Zhang G."/>
            <person name="Ma T."/>
            <person name="Qian W."/>
            <person name="Wang J."/>
            <person name="Ye Z."/>
            <person name="Cao C."/>
            <person name="Hu Q."/>
            <person name="Kim J."/>
            <person name="Larkin D.M."/>
            <person name="Auvil L."/>
            <person name="Capitanu B."/>
            <person name="Ma J."/>
            <person name="Lewin H.A."/>
            <person name="Qian X."/>
            <person name="Lang Y."/>
            <person name="Zhou R."/>
            <person name="Wang L."/>
            <person name="Wang K."/>
            <person name="Xia J."/>
            <person name="Liao S."/>
            <person name="Pan S."/>
            <person name="Lu X."/>
            <person name="Hou H."/>
            <person name="Wang Y."/>
            <person name="Zang X."/>
            <person name="Yin Y."/>
            <person name="Ma H."/>
            <person name="Zhang J."/>
            <person name="Wang Z."/>
            <person name="Zhang Y."/>
            <person name="Zhang D."/>
            <person name="Yonezawa T."/>
            <person name="Hasegawa M."/>
            <person name="Zhong Y."/>
            <person name="Liu W."/>
            <person name="Zhang Y."/>
            <person name="Huang Z."/>
            <person name="Zhang S."/>
            <person name="Long R."/>
            <person name="Yang H."/>
            <person name="Wang J."/>
            <person name="Lenstra J.A."/>
            <person name="Cooper D.N."/>
            <person name="Wu Y."/>
            <person name="Wang J."/>
            <person name="Shi P."/>
            <person name="Wang J."/>
            <person name="Liu J."/>
        </authorList>
    </citation>
    <scope>NUCLEOTIDE SEQUENCE [LARGE SCALE GENOMIC DNA]</scope>
    <source>
        <strain evidence="24">yakQH1</strain>
    </source>
</reference>
<evidence type="ECO:0000256" key="11">
    <source>
        <dbReference type="ARBA" id="ARBA00022729"/>
    </source>
</evidence>
<dbReference type="Gene3D" id="3.80.10.10">
    <property type="entry name" value="Ribonuclease Inhibitor"/>
    <property type="match status" value="1"/>
</dbReference>
<dbReference type="STRING" id="72004.ENSBMUP00000020469"/>
<dbReference type="GO" id="GO:0071222">
    <property type="term" value="P:cellular response to lipopolysaccharide"/>
    <property type="evidence" value="ECO:0007669"/>
    <property type="project" value="TreeGrafter"/>
</dbReference>
<name>L8I9P7_9CETA</name>
<dbReference type="Proteomes" id="UP000011080">
    <property type="component" value="Unassembled WGS sequence"/>
</dbReference>
<keyword evidence="7" id="KW-0964">Secreted</keyword>
<dbReference type="GO" id="GO:0045087">
    <property type="term" value="P:innate immune response"/>
    <property type="evidence" value="ECO:0007669"/>
    <property type="project" value="UniProtKB-KW"/>
</dbReference>
<feature type="disulfide bond" evidence="21">
    <location>
        <begin position="248"/>
        <end position="278"/>
    </location>
</feature>
<keyword evidence="15" id="KW-0472">Membrane</keyword>
<evidence type="ECO:0000256" key="9">
    <source>
        <dbReference type="ARBA" id="ARBA00022614"/>
    </source>
</evidence>
<dbReference type="GO" id="GO:0001819">
    <property type="term" value="P:positive regulation of cytokine production"/>
    <property type="evidence" value="ECO:0007669"/>
    <property type="project" value="TreeGrafter"/>
</dbReference>
<proteinExistence type="predicted"/>
<dbReference type="InterPro" id="IPR016337">
    <property type="entry name" value="Monocyte_diff_Ag_CD14"/>
</dbReference>
<evidence type="ECO:0000256" key="22">
    <source>
        <dbReference type="SAM" id="SignalP"/>
    </source>
</evidence>
<evidence type="ECO:0000313" key="23">
    <source>
        <dbReference type="EMBL" id="ELR53185.1"/>
    </source>
</evidence>
<evidence type="ECO:0000256" key="3">
    <source>
        <dbReference type="ARBA" id="ARBA00004609"/>
    </source>
</evidence>
<keyword evidence="6" id="KW-1003">Cell membrane</keyword>
<dbReference type="SUPFAM" id="SSF52047">
    <property type="entry name" value="RNI-like"/>
    <property type="match status" value="1"/>
</dbReference>
<keyword evidence="9" id="KW-0433">Leucine-rich repeat</keyword>
<dbReference type="GO" id="GO:0005794">
    <property type="term" value="C:Golgi apparatus"/>
    <property type="evidence" value="ECO:0007669"/>
    <property type="project" value="UniProtKB-SubCell"/>
</dbReference>
<evidence type="ECO:0000256" key="14">
    <source>
        <dbReference type="ARBA" id="ARBA00023034"/>
    </source>
</evidence>
<evidence type="ECO:0000256" key="13">
    <source>
        <dbReference type="ARBA" id="ARBA00022859"/>
    </source>
</evidence>
<keyword evidence="17" id="KW-0325">Glycoprotein</keyword>
<gene>
    <name evidence="23" type="ORF">M91_15337</name>
</gene>
<keyword evidence="13" id="KW-0391">Immunity</keyword>
<dbReference type="Pfam" id="PF13516">
    <property type="entry name" value="LRR_6"/>
    <property type="match status" value="1"/>
</dbReference>
<dbReference type="FunFam" id="3.80.10.10:FF:000244">
    <property type="entry name" value="Monocyte differentiation antigen CD14"/>
    <property type="match status" value="1"/>
</dbReference>
<comment type="subcellular location">
    <subcellularLocation>
        <location evidence="3">Cell membrane</location>
        <topology evidence="3">Lipid-anchor</topology>
        <topology evidence="3">GPI-anchor</topology>
    </subcellularLocation>
    <subcellularLocation>
        <location evidence="2">Golgi apparatus</location>
    </subcellularLocation>
    <subcellularLocation>
        <location evidence="1">Membrane raft</location>
    </subcellularLocation>
    <subcellularLocation>
        <location evidence="4">Secreted</location>
    </subcellularLocation>
</comment>
<keyword evidence="16 21" id="KW-1015">Disulfide bond</keyword>
<evidence type="ECO:0000256" key="2">
    <source>
        <dbReference type="ARBA" id="ARBA00004555"/>
    </source>
</evidence>
<dbReference type="PROSITE" id="PS51450">
    <property type="entry name" value="LRR"/>
    <property type="match status" value="1"/>
</dbReference>
<dbReference type="AlphaFoldDB" id="L8I9P7"/>
<keyword evidence="14" id="KW-0333">Golgi apparatus</keyword>
<evidence type="ECO:0000256" key="4">
    <source>
        <dbReference type="ARBA" id="ARBA00004613"/>
    </source>
</evidence>
<sequence length="381" mass="40482">QVCVPYLLLLLLPSLLRVSADTTEPCELDDDDFRCVCNFTDPKPDWSSAVQCMVAVEVEISAGGRSLEQFLKGADTNPKQYADTIKALRVRRLKLGAAQVPAQLLVAVLRALGYSRLKELTLEDLEVTGPTPPTPLEATPPPLLKAAGPALTTLSLRNVSWTTGGAWLGELQQWLKPGLRVLNIAQAHSLAFPCAGLSTFEALTTLDLSDNPSLGDSGLMAALCPNKFPALQYLALRNAGMETPSGVCAALAAARVQPQSLDLSHNSLRVTAPGATRCVWPSALRSLNLSFAGLEQVPKGLPPKLSVLDLSCNKLSREPRRDELPEVNDLTLDGNPFLDPGALQHQNDPMISGVVPACARSALTMGVSGALALLQGARGFA</sequence>
<keyword evidence="10" id="KW-0336">GPI-anchor</keyword>
<evidence type="ECO:0000256" key="16">
    <source>
        <dbReference type="ARBA" id="ARBA00023157"/>
    </source>
</evidence>
<dbReference type="EMBL" id="JH881616">
    <property type="protein sequence ID" value="ELR53185.1"/>
    <property type="molecule type" value="Genomic_DNA"/>
</dbReference>
<dbReference type="GO" id="GO:0034142">
    <property type="term" value="P:toll-like receptor 4 signaling pathway"/>
    <property type="evidence" value="ECO:0007669"/>
    <property type="project" value="TreeGrafter"/>
</dbReference>
<keyword evidence="11 22" id="KW-0732">Signal</keyword>
<dbReference type="PANTHER" id="PTHR10630:SF3">
    <property type="entry name" value="MONOCYTE DIFFERENTIATION ANTIGEN CD14"/>
    <property type="match status" value="1"/>
</dbReference>